<dbReference type="PRINTS" id="PR00463">
    <property type="entry name" value="EP450I"/>
</dbReference>
<evidence type="ECO:0000256" key="6">
    <source>
        <dbReference type="ARBA" id="ARBA00022692"/>
    </source>
</evidence>
<evidence type="ECO:0008006" key="17">
    <source>
        <dbReference type="Google" id="ProtNLM"/>
    </source>
</evidence>
<keyword evidence="12" id="KW-0472">Membrane</keyword>
<keyword evidence="9 14" id="KW-0560">Oxidoreductase</keyword>
<dbReference type="PANTHER" id="PTHR46300:SF5">
    <property type="entry name" value="CYTOCHROME P450"/>
    <property type="match status" value="1"/>
</dbReference>
<comment type="subcellular location">
    <subcellularLocation>
        <location evidence="2">Membrane</location>
    </subcellularLocation>
</comment>
<keyword evidence="5 13" id="KW-0349">Heme</keyword>
<proteinExistence type="inferred from homology"/>
<dbReference type="InterPro" id="IPR001128">
    <property type="entry name" value="Cyt_P450"/>
</dbReference>
<dbReference type="Gene3D" id="1.10.630.10">
    <property type="entry name" value="Cytochrome P450"/>
    <property type="match status" value="1"/>
</dbReference>
<comment type="pathway">
    <text evidence="3">Secondary metabolite biosynthesis.</text>
</comment>
<keyword evidence="8" id="KW-1133">Transmembrane helix</keyword>
<evidence type="ECO:0000313" key="16">
    <source>
        <dbReference type="Proteomes" id="UP000006352"/>
    </source>
</evidence>
<dbReference type="GO" id="GO:0016705">
    <property type="term" value="F:oxidoreductase activity, acting on paired donors, with incorporation or reduction of molecular oxygen"/>
    <property type="evidence" value="ECO:0007669"/>
    <property type="project" value="InterPro"/>
</dbReference>
<dbReference type="PANTHER" id="PTHR46300">
    <property type="entry name" value="P450, PUTATIVE (EUROFUNG)-RELATED-RELATED"/>
    <property type="match status" value="1"/>
</dbReference>
<evidence type="ECO:0000256" key="9">
    <source>
        <dbReference type="ARBA" id="ARBA00023002"/>
    </source>
</evidence>
<evidence type="ECO:0000256" key="5">
    <source>
        <dbReference type="ARBA" id="ARBA00022617"/>
    </source>
</evidence>
<dbReference type="RefSeq" id="XP_012181340.1">
    <property type="nucleotide sequence ID" value="XM_012325950.1"/>
</dbReference>
<dbReference type="STRING" id="599839.J4HWD2"/>
<feature type="binding site" description="axial binding residue" evidence="13">
    <location>
        <position position="388"/>
    </location>
    <ligand>
        <name>heme</name>
        <dbReference type="ChEBI" id="CHEBI:30413"/>
    </ligand>
    <ligandPart>
        <name>Fe</name>
        <dbReference type="ChEBI" id="CHEBI:18248"/>
    </ligandPart>
</feature>
<evidence type="ECO:0000256" key="11">
    <source>
        <dbReference type="ARBA" id="ARBA00023033"/>
    </source>
</evidence>
<gene>
    <name evidence="15" type="ORF">FIBRA_04133</name>
</gene>
<evidence type="ECO:0000256" key="10">
    <source>
        <dbReference type="ARBA" id="ARBA00023004"/>
    </source>
</evidence>
<dbReference type="CDD" id="cd11065">
    <property type="entry name" value="CYP64-like"/>
    <property type="match status" value="1"/>
</dbReference>
<accession>J4HWD2</accession>
<evidence type="ECO:0000256" key="4">
    <source>
        <dbReference type="ARBA" id="ARBA00010617"/>
    </source>
</evidence>
<dbReference type="Pfam" id="PF00067">
    <property type="entry name" value="p450"/>
    <property type="match status" value="1"/>
</dbReference>
<dbReference type="SUPFAM" id="SSF48264">
    <property type="entry name" value="Cytochrome P450"/>
    <property type="match status" value="1"/>
</dbReference>
<dbReference type="InterPro" id="IPR036396">
    <property type="entry name" value="Cyt_P450_sf"/>
</dbReference>
<dbReference type="GO" id="GO:0016020">
    <property type="term" value="C:membrane"/>
    <property type="evidence" value="ECO:0007669"/>
    <property type="project" value="UniProtKB-SubCell"/>
</dbReference>
<dbReference type="AlphaFoldDB" id="J4HWD2"/>
<dbReference type="GO" id="GO:0005506">
    <property type="term" value="F:iron ion binding"/>
    <property type="evidence" value="ECO:0007669"/>
    <property type="project" value="InterPro"/>
</dbReference>
<dbReference type="InterPro" id="IPR017972">
    <property type="entry name" value="Cyt_P450_CS"/>
</dbReference>
<protein>
    <recommendedName>
        <fullName evidence="17">Cytochrome P450</fullName>
    </recommendedName>
</protein>
<evidence type="ECO:0000256" key="2">
    <source>
        <dbReference type="ARBA" id="ARBA00004370"/>
    </source>
</evidence>
<evidence type="ECO:0000256" key="13">
    <source>
        <dbReference type="PIRSR" id="PIRSR602401-1"/>
    </source>
</evidence>
<keyword evidence="6" id="KW-0812">Transmembrane</keyword>
<dbReference type="GeneID" id="24096968"/>
<evidence type="ECO:0000256" key="8">
    <source>
        <dbReference type="ARBA" id="ARBA00022989"/>
    </source>
</evidence>
<dbReference type="InterPro" id="IPR002401">
    <property type="entry name" value="Cyt_P450_E_grp-I"/>
</dbReference>
<dbReference type="OrthoDB" id="3255500at2759"/>
<dbReference type="GO" id="GO:0020037">
    <property type="term" value="F:heme binding"/>
    <property type="evidence" value="ECO:0007669"/>
    <property type="project" value="InterPro"/>
</dbReference>
<evidence type="ECO:0000256" key="14">
    <source>
        <dbReference type="RuleBase" id="RU000461"/>
    </source>
</evidence>
<evidence type="ECO:0000256" key="3">
    <source>
        <dbReference type="ARBA" id="ARBA00005179"/>
    </source>
</evidence>
<evidence type="ECO:0000256" key="1">
    <source>
        <dbReference type="ARBA" id="ARBA00001971"/>
    </source>
</evidence>
<dbReference type="GO" id="GO:0004497">
    <property type="term" value="F:monooxygenase activity"/>
    <property type="evidence" value="ECO:0007669"/>
    <property type="project" value="UniProtKB-KW"/>
</dbReference>
<dbReference type="InterPro" id="IPR050364">
    <property type="entry name" value="Cytochrome_P450_fung"/>
</dbReference>
<evidence type="ECO:0000256" key="7">
    <source>
        <dbReference type="ARBA" id="ARBA00022723"/>
    </source>
</evidence>
<sequence length="434" mass="49154">MSLIGDIVFARLFQTPVLVLNSVEVARLLLEKRGSKYSDRPRFVKLLDVIGWTYNFSLRAYEDPDWRRQRKWFQAAFQARNGLNRYRSLQQDRVQALMRNLVESPEAFMGHVKTFSASLMMEVAYGRNVLSSLDENYLENAEKAMLEIFQSGSFAGSLVDYFPTLKYWPVWLPGGQWKRQALDAAKSLRVTIQVPYERFKEFLATGNAESCFISSIMSEISKTGEITEEDEKGMKDAAIVLYSAGTDTTITTILMFIQAMVLHPDIYLKAQTEVDAVIGDSRLPTIEDKDSLPYLDCVIKEVYRWGCPVPLGLPHQLTVDDEFRGYHHPARSTVITNIWYGAKAMTHNSDIYPSPDRFDPERYIGLNPEDAERLDPRKMAFGFGRRICPGRFLGDSTAILVAATMLATLDIRKARDAAGAEITPMPEYFAGGIS</sequence>
<evidence type="ECO:0000313" key="15">
    <source>
        <dbReference type="EMBL" id="CCM02057.1"/>
    </source>
</evidence>
<dbReference type="HOGENOM" id="CLU_001570_2_3_1"/>
<reference evidence="15 16" key="1">
    <citation type="journal article" date="2012" name="Appl. Environ. Microbiol.">
        <title>Short-read sequencing for genomic analysis of the brown rot fungus Fibroporia radiculosa.</title>
        <authorList>
            <person name="Tang J.D."/>
            <person name="Perkins A.D."/>
            <person name="Sonstegard T.S."/>
            <person name="Schroeder S.G."/>
            <person name="Burgess S.C."/>
            <person name="Diehl S.V."/>
        </authorList>
    </citation>
    <scope>NUCLEOTIDE SEQUENCE [LARGE SCALE GENOMIC DNA]</scope>
    <source>
        <strain evidence="15 16">TFFH 294</strain>
    </source>
</reference>
<comment type="similarity">
    <text evidence="4 14">Belongs to the cytochrome P450 family.</text>
</comment>
<dbReference type="InParanoid" id="J4HWD2"/>
<keyword evidence="10 13" id="KW-0408">Iron</keyword>
<organism evidence="15 16">
    <name type="scientific">Fibroporia radiculosa</name>
    <dbReference type="NCBI Taxonomy" id="599839"/>
    <lineage>
        <taxon>Eukaryota</taxon>
        <taxon>Fungi</taxon>
        <taxon>Dikarya</taxon>
        <taxon>Basidiomycota</taxon>
        <taxon>Agaricomycotina</taxon>
        <taxon>Agaricomycetes</taxon>
        <taxon>Polyporales</taxon>
        <taxon>Fibroporiaceae</taxon>
        <taxon>Fibroporia</taxon>
    </lineage>
</organism>
<name>J4HWD2_9APHY</name>
<keyword evidence="16" id="KW-1185">Reference proteome</keyword>
<keyword evidence="11 14" id="KW-0503">Monooxygenase</keyword>
<dbReference type="EMBL" id="HE797061">
    <property type="protein sequence ID" value="CCM02057.1"/>
    <property type="molecule type" value="Genomic_DNA"/>
</dbReference>
<comment type="cofactor">
    <cofactor evidence="1 13">
        <name>heme</name>
        <dbReference type="ChEBI" id="CHEBI:30413"/>
    </cofactor>
</comment>
<keyword evidence="7 13" id="KW-0479">Metal-binding</keyword>
<dbReference type="PROSITE" id="PS00086">
    <property type="entry name" value="CYTOCHROME_P450"/>
    <property type="match status" value="1"/>
</dbReference>
<dbReference type="Proteomes" id="UP000006352">
    <property type="component" value="Unassembled WGS sequence"/>
</dbReference>
<evidence type="ECO:0000256" key="12">
    <source>
        <dbReference type="ARBA" id="ARBA00023136"/>
    </source>
</evidence>